<dbReference type="InterPro" id="IPR036388">
    <property type="entry name" value="WH-like_DNA-bd_sf"/>
</dbReference>
<dbReference type="SUPFAM" id="SSF53335">
    <property type="entry name" value="S-adenosyl-L-methionine-dependent methyltransferases"/>
    <property type="match status" value="1"/>
</dbReference>
<dbReference type="InterPro" id="IPR036390">
    <property type="entry name" value="WH_DNA-bd_sf"/>
</dbReference>
<reference evidence="5" key="1">
    <citation type="journal article" date="2020" name="Stud. Mycol.">
        <title>101 Dothideomycetes genomes: a test case for predicting lifestyles and emergence of pathogens.</title>
        <authorList>
            <person name="Haridas S."/>
            <person name="Albert R."/>
            <person name="Binder M."/>
            <person name="Bloem J."/>
            <person name="Labutti K."/>
            <person name="Salamov A."/>
            <person name="Andreopoulos B."/>
            <person name="Baker S."/>
            <person name="Barry K."/>
            <person name="Bills G."/>
            <person name="Bluhm B."/>
            <person name="Cannon C."/>
            <person name="Castanera R."/>
            <person name="Culley D."/>
            <person name="Daum C."/>
            <person name="Ezra D."/>
            <person name="Gonzalez J."/>
            <person name="Henrissat B."/>
            <person name="Kuo A."/>
            <person name="Liang C."/>
            <person name="Lipzen A."/>
            <person name="Lutzoni F."/>
            <person name="Magnuson J."/>
            <person name="Mondo S."/>
            <person name="Nolan M."/>
            <person name="Ohm R."/>
            <person name="Pangilinan J."/>
            <person name="Park H.-J."/>
            <person name="Ramirez L."/>
            <person name="Alfaro M."/>
            <person name="Sun H."/>
            <person name="Tritt A."/>
            <person name="Yoshinaga Y."/>
            <person name="Zwiers L.-H."/>
            <person name="Turgeon B."/>
            <person name="Goodwin S."/>
            <person name="Spatafora J."/>
            <person name="Crous P."/>
            <person name="Grigoriev I."/>
        </authorList>
    </citation>
    <scope>NUCLEOTIDE SEQUENCE</scope>
    <source>
        <strain evidence="5">CBS 473.64</strain>
    </source>
</reference>
<keyword evidence="3" id="KW-0949">S-adenosyl-L-methionine</keyword>
<gene>
    <name evidence="5" type="ORF">P280DRAFT_426600</name>
</gene>
<keyword evidence="6" id="KW-1185">Reference proteome</keyword>
<dbReference type="SUPFAM" id="SSF46785">
    <property type="entry name" value="Winged helix' DNA-binding domain"/>
    <property type="match status" value="1"/>
</dbReference>
<feature type="domain" description="O-methyltransferase C-terminal" evidence="4">
    <location>
        <begin position="211"/>
        <end position="420"/>
    </location>
</feature>
<evidence type="ECO:0000256" key="2">
    <source>
        <dbReference type="ARBA" id="ARBA00022679"/>
    </source>
</evidence>
<dbReference type="PANTHER" id="PTHR43712:SF5">
    <property type="entry name" value="O-METHYLTRANSFERASE ASQN-RELATED"/>
    <property type="match status" value="1"/>
</dbReference>
<keyword evidence="1 5" id="KW-0489">Methyltransferase</keyword>
<dbReference type="InterPro" id="IPR016461">
    <property type="entry name" value="COMT-like"/>
</dbReference>
<dbReference type="GO" id="GO:0008171">
    <property type="term" value="F:O-methyltransferase activity"/>
    <property type="evidence" value="ECO:0007669"/>
    <property type="project" value="InterPro"/>
</dbReference>
<keyword evidence="2 5" id="KW-0808">Transferase</keyword>
<dbReference type="InterPro" id="IPR029063">
    <property type="entry name" value="SAM-dependent_MTases_sf"/>
</dbReference>
<dbReference type="Pfam" id="PF00891">
    <property type="entry name" value="Methyltransf_2"/>
    <property type="match status" value="1"/>
</dbReference>
<dbReference type="GO" id="GO:0032259">
    <property type="term" value="P:methylation"/>
    <property type="evidence" value="ECO:0007669"/>
    <property type="project" value="UniProtKB-KW"/>
</dbReference>
<evidence type="ECO:0000313" key="6">
    <source>
        <dbReference type="Proteomes" id="UP000799753"/>
    </source>
</evidence>
<dbReference type="PANTHER" id="PTHR43712">
    <property type="entry name" value="PUTATIVE (AFU_ORTHOLOGUE AFUA_4G14580)-RELATED"/>
    <property type="match status" value="1"/>
</dbReference>
<dbReference type="EMBL" id="MU006784">
    <property type="protein sequence ID" value="KAF2640550.1"/>
    <property type="molecule type" value="Genomic_DNA"/>
</dbReference>
<accession>A0A6A6RYZ7</accession>
<dbReference type="Gene3D" id="1.10.10.10">
    <property type="entry name" value="Winged helix-like DNA-binding domain superfamily/Winged helix DNA-binding domain"/>
    <property type="match status" value="1"/>
</dbReference>
<sequence length="441" mass="48625">MAVSIPQPIKNGHSCADAVRLLELAKSIAAKAQEVVEGLQQQGLPQPSLGPDGSSPDFIPVLDTRLQEVRRSLVSDARLLADTFTGTRKLIDEQLQFSVHTITVMRILYTFNIPKHVPLDAAISFADVAQSCGLEESRLTRILRYLILNHIFEEPEPGKIAHSAISKFLLSNDAVGMDFIGHMLEEALPSAIGQTDCLKNPPLHSSPVLDCGFAVAVGHSKSSYFDVMAQEPERTKRFGRAMTHMTSSGGHNSIERVLTSYDWAGLGHAKVVDVGGSVGHVAVDLLKYVPALKKVIVQDLPEVIEDARANPIPQVADVADRLEFQGYNFFDPQPIQDADVYLFRHVFHDWPNQKAEEIIRNVVPSMRSGSILIVVEYILYPTGEDDSYSAKMARTADMQMMVLLNAKERSLTDWKELLDIASGGSLAFEQAKGNVLVFRKK</sequence>
<dbReference type="Proteomes" id="UP000799753">
    <property type="component" value="Unassembled WGS sequence"/>
</dbReference>
<evidence type="ECO:0000313" key="5">
    <source>
        <dbReference type="EMBL" id="KAF2640550.1"/>
    </source>
</evidence>
<name>A0A6A6RYZ7_9PLEO</name>
<evidence type="ECO:0000259" key="4">
    <source>
        <dbReference type="Pfam" id="PF00891"/>
    </source>
</evidence>
<proteinExistence type="predicted"/>
<dbReference type="PROSITE" id="PS51683">
    <property type="entry name" value="SAM_OMT_II"/>
    <property type="match status" value="1"/>
</dbReference>
<dbReference type="Gene3D" id="3.40.50.150">
    <property type="entry name" value="Vaccinia Virus protein VP39"/>
    <property type="match status" value="1"/>
</dbReference>
<evidence type="ECO:0000256" key="1">
    <source>
        <dbReference type="ARBA" id="ARBA00022603"/>
    </source>
</evidence>
<dbReference type="AlphaFoldDB" id="A0A6A6RYZ7"/>
<evidence type="ECO:0000256" key="3">
    <source>
        <dbReference type="ARBA" id="ARBA00022691"/>
    </source>
</evidence>
<dbReference type="InterPro" id="IPR001077">
    <property type="entry name" value="COMT_C"/>
</dbReference>
<organism evidence="5 6">
    <name type="scientific">Massarina eburnea CBS 473.64</name>
    <dbReference type="NCBI Taxonomy" id="1395130"/>
    <lineage>
        <taxon>Eukaryota</taxon>
        <taxon>Fungi</taxon>
        <taxon>Dikarya</taxon>
        <taxon>Ascomycota</taxon>
        <taxon>Pezizomycotina</taxon>
        <taxon>Dothideomycetes</taxon>
        <taxon>Pleosporomycetidae</taxon>
        <taxon>Pleosporales</taxon>
        <taxon>Massarineae</taxon>
        <taxon>Massarinaceae</taxon>
        <taxon>Massarina</taxon>
    </lineage>
</organism>
<protein>
    <submittedName>
        <fullName evidence="5">S-adenosyl-L-methionine-dependent methyltransferase</fullName>
    </submittedName>
</protein>
<dbReference type="OrthoDB" id="1606438at2759"/>